<proteinExistence type="predicted"/>
<name>A0A1G1YUA8_9BACT</name>
<evidence type="ECO:0000313" key="1">
    <source>
        <dbReference type="EMBL" id="OGY54997.1"/>
    </source>
</evidence>
<dbReference type="AlphaFoldDB" id="A0A1G1YUA8"/>
<accession>A0A1G1YUA8</accession>
<comment type="caution">
    <text evidence="1">The sequence shown here is derived from an EMBL/GenBank/DDBJ whole genome shotgun (WGS) entry which is preliminary data.</text>
</comment>
<evidence type="ECO:0000313" key="2">
    <source>
        <dbReference type="Proteomes" id="UP000178944"/>
    </source>
</evidence>
<sequence length="60" mass="6841">MPNIAVRFQFEGHTYVLPPGKRYAHLSDSRILQVDNDGKVSIYYSRPDESEVADLTAEDQ</sequence>
<protein>
    <submittedName>
        <fullName evidence="1">Uncharacterized protein</fullName>
    </submittedName>
</protein>
<dbReference type="Proteomes" id="UP000178944">
    <property type="component" value="Unassembled WGS sequence"/>
</dbReference>
<gene>
    <name evidence="1" type="ORF">A2951_00015</name>
</gene>
<organism evidence="1 2">
    <name type="scientific">Candidatus Buchananbacteria bacterium RIFCSPLOWO2_01_FULL_56_15</name>
    <dbReference type="NCBI Taxonomy" id="1797547"/>
    <lineage>
        <taxon>Bacteria</taxon>
        <taxon>Candidatus Buchananiibacteriota</taxon>
    </lineage>
</organism>
<reference evidence="1 2" key="1">
    <citation type="journal article" date="2016" name="Nat. Commun.">
        <title>Thousands of microbial genomes shed light on interconnected biogeochemical processes in an aquifer system.</title>
        <authorList>
            <person name="Anantharaman K."/>
            <person name="Brown C.T."/>
            <person name="Hug L.A."/>
            <person name="Sharon I."/>
            <person name="Castelle C.J."/>
            <person name="Probst A.J."/>
            <person name="Thomas B.C."/>
            <person name="Singh A."/>
            <person name="Wilkins M.J."/>
            <person name="Karaoz U."/>
            <person name="Brodie E.L."/>
            <person name="Williams K.H."/>
            <person name="Hubbard S.S."/>
            <person name="Banfield J.F."/>
        </authorList>
    </citation>
    <scope>NUCLEOTIDE SEQUENCE [LARGE SCALE GENOMIC DNA]</scope>
</reference>
<dbReference type="EMBL" id="MHIQ01000011">
    <property type="protein sequence ID" value="OGY54997.1"/>
    <property type="molecule type" value="Genomic_DNA"/>
</dbReference>